<evidence type="ECO:0000256" key="1">
    <source>
        <dbReference type="SAM" id="Phobius"/>
    </source>
</evidence>
<protein>
    <submittedName>
        <fullName evidence="2">Uncharacterized protein</fullName>
    </submittedName>
</protein>
<dbReference type="AlphaFoldDB" id="A0A6V7TJ88"/>
<reference evidence="2 3" key="1">
    <citation type="submission" date="2020-08" db="EMBL/GenBank/DDBJ databases">
        <authorList>
            <person name="Koutsovoulos G."/>
            <person name="Danchin GJ E."/>
        </authorList>
    </citation>
    <scope>NUCLEOTIDE SEQUENCE [LARGE SCALE GENOMIC DNA]</scope>
</reference>
<dbReference type="Proteomes" id="UP000580250">
    <property type="component" value="Unassembled WGS sequence"/>
</dbReference>
<organism evidence="2 3">
    <name type="scientific">Meloidogyne enterolobii</name>
    <name type="common">Root-knot nematode worm</name>
    <name type="synonym">Meloidogyne mayaguensis</name>
    <dbReference type="NCBI Taxonomy" id="390850"/>
    <lineage>
        <taxon>Eukaryota</taxon>
        <taxon>Metazoa</taxon>
        <taxon>Ecdysozoa</taxon>
        <taxon>Nematoda</taxon>
        <taxon>Chromadorea</taxon>
        <taxon>Rhabditida</taxon>
        <taxon>Tylenchina</taxon>
        <taxon>Tylenchomorpha</taxon>
        <taxon>Tylenchoidea</taxon>
        <taxon>Meloidogynidae</taxon>
        <taxon>Meloidogyninae</taxon>
        <taxon>Meloidogyne</taxon>
    </lineage>
</organism>
<dbReference type="EMBL" id="CAJEWN010000003">
    <property type="protein sequence ID" value="CAD2124592.1"/>
    <property type="molecule type" value="Genomic_DNA"/>
</dbReference>
<comment type="caution">
    <text evidence="2">The sequence shown here is derived from an EMBL/GenBank/DDBJ whole genome shotgun (WGS) entry which is preliminary data.</text>
</comment>
<accession>A0A6V7TJ88</accession>
<evidence type="ECO:0000313" key="3">
    <source>
        <dbReference type="Proteomes" id="UP000580250"/>
    </source>
</evidence>
<proteinExistence type="predicted"/>
<name>A0A6V7TJ88_MELEN</name>
<feature type="transmembrane region" description="Helical" evidence="1">
    <location>
        <begin position="121"/>
        <end position="141"/>
    </location>
</feature>
<sequence length="142" mass="16323">MFYNCFSGKLSRKTFRKITPLTIILTNSSYRLSRARQPEVRLLEGYRSPLDEGFPPDYYYESGEKLPNNEEDIVDVENNNSESSSSSNTLPLCQKECLGKFSEAAKTAIQSSSNFERYRGVCLYVYIFCIFFPEILLISGMF</sequence>
<keyword evidence="1" id="KW-0812">Transmembrane</keyword>
<keyword evidence="1" id="KW-0472">Membrane</keyword>
<keyword evidence="1" id="KW-1133">Transmembrane helix</keyword>
<gene>
    <name evidence="2" type="ORF">MENT_LOCUS838</name>
</gene>
<evidence type="ECO:0000313" key="2">
    <source>
        <dbReference type="EMBL" id="CAD2124592.1"/>
    </source>
</evidence>